<evidence type="ECO:0000259" key="6">
    <source>
        <dbReference type="PROSITE" id="PS50089"/>
    </source>
</evidence>
<dbReference type="AlphaFoldDB" id="A0ABD2BDK7"/>
<evidence type="ECO:0000256" key="1">
    <source>
        <dbReference type="ARBA" id="ARBA00022723"/>
    </source>
</evidence>
<dbReference type="SUPFAM" id="SSF57850">
    <property type="entry name" value="RING/U-box"/>
    <property type="match status" value="1"/>
</dbReference>
<dbReference type="InterPro" id="IPR001841">
    <property type="entry name" value="Znf_RING"/>
</dbReference>
<dbReference type="EMBL" id="JAUDFV010000110">
    <property type="protein sequence ID" value="KAL2730819.1"/>
    <property type="molecule type" value="Genomic_DNA"/>
</dbReference>
<keyword evidence="1" id="KW-0479">Metal-binding</keyword>
<evidence type="ECO:0000256" key="4">
    <source>
        <dbReference type="PROSITE-ProRule" id="PRU00175"/>
    </source>
</evidence>
<dbReference type="SMART" id="SM00184">
    <property type="entry name" value="RING"/>
    <property type="match status" value="1"/>
</dbReference>
<dbReference type="GO" id="GO:0008270">
    <property type="term" value="F:zinc ion binding"/>
    <property type="evidence" value="ECO:0007669"/>
    <property type="project" value="UniProtKB-KW"/>
</dbReference>
<proteinExistence type="predicted"/>
<keyword evidence="5" id="KW-0472">Membrane</keyword>
<dbReference type="Proteomes" id="UP001607302">
    <property type="component" value="Unassembled WGS sequence"/>
</dbReference>
<evidence type="ECO:0000256" key="3">
    <source>
        <dbReference type="ARBA" id="ARBA00022833"/>
    </source>
</evidence>
<accession>A0ABD2BDK7</accession>
<dbReference type="Gene3D" id="3.30.40.10">
    <property type="entry name" value="Zinc/RING finger domain, C3HC4 (zinc finger)"/>
    <property type="match status" value="1"/>
</dbReference>
<protein>
    <recommendedName>
        <fullName evidence="6">RING-type domain-containing protein</fullName>
    </recommendedName>
</protein>
<dbReference type="PANTHER" id="PTHR45969:SF69">
    <property type="entry name" value="FINGER DOMAIN PROTEIN, PUTATIVE (AFU_ORTHOLOGUE AFUA_3G12190)-RELATED"/>
    <property type="match status" value="1"/>
</dbReference>
<dbReference type="PROSITE" id="PS50089">
    <property type="entry name" value="ZF_RING_2"/>
    <property type="match status" value="1"/>
</dbReference>
<keyword evidence="2 4" id="KW-0863">Zinc-finger</keyword>
<evidence type="ECO:0000256" key="5">
    <source>
        <dbReference type="SAM" id="Phobius"/>
    </source>
</evidence>
<keyword evidence="3" id="KW-0862">Zinc</keyword>
<sequence length="151" mass="17183">MAIQGITIVALTFGLASLLYYFLANNGRQEQSYGYNNSGGPNGPDIGMPPNYFTAVNSSSNKKEEILLFNIYESKSVLFSSEQQNQYRKRRSKRIPFKDVCTICFQSVSDQDKMLSCGHCFHEKCIQDWRTQGPMESCNTCPTCREKYQSI</sequence>
<keyword evidence="5" id="KW-0812">Transmembrane</keyword>
<keyword evidence="5" id="KW-1133">Transmembrane helix</keyword>
<name>A0ABD2BDK7_VESSQ</name>
<evidence type="ECO:0000256" key="2">
    <source>
        <dbReference type="ARBA" id="ARBA00022771"/>
    </source>
</evidence>
<dbReference type="Pfam" id="PF13639">
    <property type="entry name" value="zf-RING_2"/>
    <property type="match status" value="1"/>
</dbReference>
<evidence type="ECO:0000313" key="8">
    <source>
        <dbReference type="Proteomes" id="UP001607302"/>
    </source>
</evidence>
<dbReference type="PANTHER" id="PTHR45969">
    <property type="entry name" value="RING ZINC FINGER PROTEIN-RELATED"/>
    <property type="match status" value="1"/>
</dbReference>
<reference evidence="7 8" key="1">
    <citation type="journal article" date="2024" name="Ann. Entomol. Soc. Am.">
        <title>Genomic analyses of the southern and eastern yellowjacket wasps (Hymenoptera: Vespidae) reveal evolutionary signatures of social life.</title>
        <authorList>
            <person name="Catto M.A."/>
            <person name="Caine P.B."/>
            <person name="Orr S.E."/>
            <person name="Hunt B.G."/>
            <person name="Goodisman M.A.D."/>
        </authorList>
    </citation>
    <scope>NUCLEOTIDE SEQUENCE [LARGE SCALE GENOMIC DNA]</scope>
    <source>
        <strain evidence="7">233</strain>
        <tissue evidence="7">Head and thorax</tissue>
    </source>
</reference>
<evidence type="ECO:0000313" key="7">
    <source>
        <dbReference type="EMBL" id="KAL2730819.1"/>
    </source>
</evidence>
<feature type="domain" description="RING-type" evidence="6">
    <location>
        <begin position="101"/>
        <end position="145"/>
    </location>
</feature>
<comment type="caution">
    <text evidence="7">The sequence shown here is derived from an EMBL/GenBank/DDBJ whole genome shotgun (WGS) entry which is preliminary data.</text>
</comment>
<feature type="transmembrane region" description="Helical" evidence="5">
    <location>
        <begin position="6"/>
        <end position="23"/>
    </location>
</feature>
<keyword evidence="8" id="KW-1185">Reference proteome</keyword>
<dbReference type="InterPro" id="IPR013083">
    <property type="entry name" value="Znf_RING/FYVE/PHD"/>
</dbReference>
<organism evidence="7 8">
    <name type="scientific">Vespula squamosa</name>
    <name type="common">Southern yellow jacket</name>
    <name type="synonym">Wasp</name>
    <dbReference type="NCBI Taxonomy" id="30214"/>
    <lineage>
        <taxon>Eukaryota</taxon>
        <taxon>Metazoa</taxon>
        <taxon>Ecdysozoa</taxon>
        <taxon>Arthropoda</taxon>
        <taxon>Hexapoda</taxon>
        <taxon>Insecta</taxon>
        <taxon>Pterygota</taxon>
        <taxon>Neoptera</taxon>
        <taxon>Endopterygota</taxon>
        <taxon>Hymenoptera</taxon>
        <taxon>Apocrita</taxon>
        <taxon>Aculeata</taxon>
        <taxon>Vespoidea</taxon>
        <taxon>Vespidae</taxon>
        <taxon>Vespinae</taxon>
        <taxon>Vespula</taxon>
    </lineage>
</organism>
<gene>
    <name evidence="7" type="ORF">V1478_005232</name>
</gene>